<dbReference type="AlphaFoldDB" id="A0A1Y5R8K6"/>
<evidence type="ECO:0000259" key="3">
    <source>
        <dbReference type="Pfam" id="PF01323"/>
    </source>
</evidence>
<keyword evidence="5" id="KW-1185">Reference proteome</keyword>
<gene>
    <name evidence="4" type="primary">nsaD_1</name>
    <name evidence="4" type="ORF">OCH7691_00101</name>
</gene>
<name>A0A1Y5R8K6_9PROT</name>
<sequence length="199" mass="22003">MIIDYYFALSSPWSFLGCQRLRDIAGRNGADIVAKATSIGKVFGVSGGLPLAKRPKQRQDYRIQELKRWRDYLDIPINLHPAHFPVDENLAARTVTAARIAGKDPLALALGFHKAIWIEERDISDRAEIAAIIDATIGGSAELMNAAEGETVTAAYEADTQDAIDQGVFGAPTYVVDGELFWGQDRLDFLERKLQGRKK</sequence>
<dbReference type="EC" id="5.99.1.4" evidence="1"/>
<dbReference type="InParanoid" id="A0A1Y5R8K6"/>
<dbReference type="GO" id="GO:0004364">
    <property type="term" value="F:glutathione transferase activity"/>
    <property type="evidence" value="ECO:0007669"/>
    <property type="project" value="TreeGrafter"/>
</dbReference>
<dbReference type="PIRSF" id="PIRSF006386">
    <property type="entry name" value="HCCAis_GSTk"/>
    <property type="match status" value="1"/>
</dbReference>
<evidence type="ECO:0000313" key="5">
    <source>
        <dbReference type="Proteomes" id="UP000193200"/>
    </source>
</evidence>
<keyword evidence="1 4" id="KW-0413">Isomerase</keyword>
<dbReference type="OrthoDB" id="5244108at2"/>
<evidence type="ECO:0000256" key="2">
    <source>
        <dbReference type="PIRSR" id="PIRSR006386-1"/>
    </source>
</evidence>
<evidence type="ECO:0000256" key="1">
    <source>
        <dbReference type="PIRNR" id="PIRNR006386"/>
    </source>
</evidence>
<comment type="catalytic activity">
    <reaction evidence="1">
        <text>2-hydroxychromene-2-carboxylate = (3E)-4-(2-hydroxyphenyl)-2-oxobut-3-enoate</text>
        <dbReference type="Rhea" id="RHEA:27401"/>
        <dbReference type="ChEBI" id="CHEBI:59350"/>
        <dbReference type="ChEBI" id="CHEBI:59353"/>
        <dbReference type="EC" id="5.99.1.4"/>
    </reaction>
</comment>
<dbReference type="Proteomes" id="UP000193200">
    <property type="component" value="Unassembled WGS sequence"/>
</dbReference>
<organism evidence="4 5">
    <name type="scientific">Oceanibacterium hippocampi</name>
    <dbReference type="NCBI Taxonomy" id="745714"/>
    <lineage>
        <taxon>Bacteria</taxon>
        <taxon>Pseudomonadati</taxon>
        <taxon>Pseudomonadota</taxon>
        <taxon>Alphaproteobacteria</taxon>
        <taxon>Sneathiellales</taxon>
        <taxon>Sneathiellaceae</taxon>
        <taxon>Oceanibacterium</taxon>
    </lineage>
</organism>
<dbReference type="GO" id="GO:0018845">
    <property type="term" value="F:2-hydroxychromene-2-carboxylate isomerase activity"/>
    <property type="evidence" value="ECO:0007669"/>
    <property type="project" value="UniProtKB-UniRule"/>
</dbReference>
<comment type="similarity">
    <text evidence="1">Belongs to the GST superfamily. NadH family.</text>
</comment>
<feature type="domain" description="DSBA-like thioredoxin" evidence="3">
    <location>
        <begin position="3"/>
        <end position="195"/>
    </location>
</feature>
<dbReference type="InterPro" id="IPR051924">
    <property type="entry name" value="GST_Kappa/NadH"/>
</dbReference>
<dbReference type="PANTHER" id="PTHR42943:SF13">
    <property type="entry name" value="GLUTATHIONE S-TRANSFERASE KAPPA-RELATED"/>
    <property type="match status" value="1"/>
</dbReference>
<dbReference type="RefSeq" id="WP_085881476.1">
    <property type="nucleotide sequence ID" value="NZ_FWFR01000001.1"/>
</dbReference>
<dbReference type="EMBL" id="FWFR01000001">
    <property type="protein sequence ID" value="SLN11602.1"/>
    <property type="molecule type" value="Genomic_DNA"/>
</dbReference>
<dbReference type="InterPro" id="IPR001853">
    <property type="entry name" value="DSBA-like_thioredoxin_dom"/>
</dbReference>
<dbReference type="InterPro" id="IPR014440">
    <property type="entry name" value="HCCAis_GSTk"/>
</dbReference>
<proteinExistence type="inferred from homology"/>
<dbReference type="CDD" id="cd03022">
    <property type="entry name" value="DsbA_HCCA_Iso"/>
    <property type="match status" value="1"/>
</dbReference>
<dbReference type="GO" id="GO:1901170">
    <property type="term" value="P:naphthalene catabolic process"/>
    <property type="evidence" value="ECO:0007669"/>
    <property type="project" value="InterPro"/>
</dbReference>
<reference evidence="4 5" key="1">
    <citation type="submission" date="2017-03" db="EMBL/GenBank/DDBJ databases">
        <authorList>
            <person name="Afonso C.L."/>
            <person name="Miller P.J."/>
            <person name="Scott M.A."/>
            <person name="Spackman E."/>
            <person name="Goraichik I."/>
            <person name="Dimitrov K.M."/>
            <person name="Suarez D.L."/>
            <person name="Swayne D.E."/>
        </authorList>
    </citation>
    <scope>NUCLEOTIDE SEQUENCE [LARGE SCALE GENOMIC DNA]</scope>
    <source>
        <strain evidence="4 5">CECT 7691</strain>
    </source>
</reference>
<dbReference type="Pfam" id="PF01323">
    <property type="entry name" value="DSBA"/>
    <property type="match status" value="1"/>
</dbReference>
<dbReference type="Gene3D" id="3.40.30.10">
    <property type="entry name" value="Glutaredoxin"/>
    <property type="match status" value="1"/>
</dbReference>
<dbReference type="InterPro" id="IPR036249">
    <property type="entry name" value="Thioredoxin-like_sf"/>
</dbReference>
<evidence type="ECO:0000313" key="4">
    <source>
        <dbReference type="EMBL" id="SLN11602.1"/>
    </source>
</evidence>
<accession>A0A1Y5R8K6</accession>
<dbReference type="PANTHER" id="PTHR42943">
    <property type="entry name" value="GLUTATHIONE S-TRANSFERASE KAPPA"/>
    <property type="match status" value="1"/>
</dbReference>
<dbReference type="GO" id="GO:0004602">
    <property type="term" value="F:glutathione peroxidase activity"/>
    <property type="evidence" value="ECO:0007669"/>
    <property type="project" value="TreeGrafter"/>
</dbReference>
<dbReference type="GO" id="GO:0006749">
    <property type="term" value="P:glutathione metabolic process"/>
    <property type="evidence" value="ECO:0007669"/>
    <property type="project" value="TreeGrafter"/>
</dbReference>
<dbReference type="InterPro" id="IPR044087">
    <property type="entry name" value="NahD-like"/>
</dbReference>
<dbReference type="SUPFAM" id="SSF52833">
    <property type="entry name" value="Thioredoxin-like"/>
    <property type="match status" value="1"/>
</dbReference>
<protein>
    <recommendedName>
        <fullName evidence="1">2-hydroxychromene-2-carboxylate isomerase</fullName>
        <ecNumber evidence="1">5.99.1.4</ecNumber>
    </recommendedName>
</protein>
<feature type="active site" description="Nucleophile" evidence="2">
    <location>
        <position position="11"/>
    </location>
</feature>